<dbReference type="AlphaFoldDB" id="A0AAX4FVS1"/>
<proteinExistence type="predicted"/>
<protein>
    <recommendedName>
        <fullName evidence="3">Nucleic acid binding OB-fold tRNA/helicase-type</fullName>
    </recommendedName>
</protein>
<accession>A0AAX4FVS1</accession>
<evidence type="ECO:0000313" key="1">
    <source>
        <dbReference type="EMBL" id="WOX57999.1"/>
    </source>
</evidence>
<evidence type="ECO:0000313" key="2">
    <source>
        <dbReference type="Proteomes" id="UP001305652"/>
    </source>
</evidence>
<gene>
    <name evidence="1" type="ORF">R6Y96_01720</name>
</gene>
<keyword evidence="2" id="KW-1185">Reference proteome</keyword>
<dbReference type="EMBL" id="CP137642">
    <property type="protein sequence ID" value="WOX57999.1"/>
    <property type="molecule type" value="Genomic_DNA"/>
</dbReference>
<evidence type="ECO:0008006" key="3">
    <source>
        <dbReference type="Google" id="ProtNLM"/>
    </source>
</evidence>
<sequence>MLERQERQALALLVCVVAVVLAAQIILGAGGRSLVAKPYSPEVPDGALVLLEGKIESIKETSTGGHLILTVNGTRVFLPSNVAAGLDLHENESVSMYGLVQTYRGEREVVVNAAGDLEVLE</sequence>
<dbReference type="KEGG" id="mrc:R6Y96_01720"/>
<name>A0AAX4FVS1_9EURY</name>
<dbReference type="Proteomes" id="UP001305652">
    <property type="component" value="Chromosome"/>
</dbReference>
<dbReference type="RefSeq" id="WP_318621767.1">
    <property type="nucleotide sequence ID" value="NZ_CP137642.1"/>
</dbReference>
<organism evidence="1 2">
    <name type="scientific">Methanoculleus receptaculi</name>
    <dbReference type="NCBI Taxonomy" id="394967"/>
    <lineage>
        <taxon>Archaea</taxon>
        <taxon>Methanobacteriati</taxon>
        <taxon>Methanobacteriota</taxon>
        <taxon>Stenosarchaea group</taxon>
        <taxon>Methanomicrobia</taxon>
        <taxon>Methanomicrobiales</taxon>
        <taxon>Methanomicrobiaceae</taxon>
        <taxon>Methanoculleus</taxon>
    </lineage>
</organism>
<reference evidence="1 2" key="1">
    <citation type="submission" date="2023-10" db="EMBL/GenBank/DDBJ databases">
        <title>The complete genome sequence of Methanoculleus receptaculi DSM 18860.</title>
        <authorList>
            <person name="Lai S.-J."/>
            <person name="You Y.-T."/>
            <person name="Chen S.-C."/>
        </authorList>
    </citation>
    <scope>NUCLEOTIDE SEQUENCE [LARGE SCALE GENOMIC DNA]</scope>
    <source>
        <strain evidence="1 2">DSM 18860</strain>
    </source>
</reference>
<dbReference type="GeneID" id="85731835"/>